<dbReference type="NCBIfam" id="NF003992">
    <property type="entry name" value="PRK05472.2-1"/>
    <property type="match status" value="1"/>
</dbReference>
<evidence type="ECO:0000256" key="8">
    <source>
        <dbReference type="SAM" id="MobiDB-lite"/>
    </source>
</evidence>
<evidence type="ECO:0000256" key="2">
    <source>
        <dbReference type="ARBA" id="ARBA00022491"/>
    </source>
</evidence>
<reference evidence="10 11" key="1">
    <citation type="submission" date="2021-03" db="EMBL/GenBank/DDBJ databases">
        <title>Sequencing the genomes of 1000 actinobacteria strains.</title>
        <authorList>
            <person name="Klenk H.-P."/>
        </authorList>
    </citation>
    <scope>NUCLEOTIDE SEQUENCE [LARGE SCALE GENOMIC DNA]</scope>
    <source>
        <strain evidence="10 11">DSM 15454</strain>
    </source>
</reference>
<dbReference type="InterPro" id="IPR003781">
    <property type="entry name" value="CoA-bd"/>
</dbReference>
<comment type="subcellular location">
    <subcellularLocation>
        <location evidence="7">Cytoplasm</location>
    </subcellularLocation>
</comment>
<dbReference type="InterPro" id="IPR058236">
    <property type="entry name" value="Rex_actinobacterial-type"/>
</dbReference>
<evidence type="ECO:0000313" key="11">
    <source>
        <dbReference type="Proteomes" id="UP000766570"/>
    </source>
</evidence>
<organism evidence="10 11">
    <name type="scientific">Paeniglutamicibacter psychrophenolicus</name>
    <dbReference type="NCBI Taxonomy" id="257454"/>
    <lineage>
        <taxon>Bacteria</taxon>
        <taxon>Bacillati</taxon>
        <taxon>Actinomycetota</taxon>
        <taxon>Actinomycetes</taxon>
        <taxon>Micrococcales</taxon>
        <taxon>Micrococcaceae</taxon>
        <taxon>Paeniglutamicibacter</taxon>
    </lineage>
</organism>
<keyword evidence="6 7" id="KW-0804">Transcription</keyword>
<dbReference type="InterPro" id="IPR036291">
    <property type="entry name" value="NAD(P)-bd_dom_sf"/>
</dbReference>
<dbReference type="HAMAP" id="MF_01131">
    <property type="entry name" value="Rex"/>
    <property type="match status" value="1"/>
</dbReference>
<proteinExistence type="inferred from homology"/>
<dbReference type="EMBL" id="JAGIOE010000001">
    <property type="protein sequence ID" value="MBP2373799.1"/>
    <property type="molecule type" value="Genomic_DNA"/>
</dbReference>
<feature type="domain" description="CoA-binding" evidence="9">
    <location>
        <begin position="128"/>
        <end position="228"/>
    </location>
</feature>
<evidence type="ECO:0000259" key="9">
    <source>
        <dbReference type="SMART" id="SM00881"/>
    </source>
</evidence>
<keyword evidence="3 7" id="KW-0805">Transcription regulation</keyword>
<evidence type="ECO:0000256" key="6">
    <source>
        <dbReference type="ARBA" id="ARBA00023163"/>
    </source>
</evidence>
<dbReference type="NCBIfam" id="NF003994">
    <property type="entry name" value="PRK05472.2-3"/>
    <property type="match status" value="1"/>
</dbReference>
<evidence type="ECO:0000256" key="5">
    <source>
        <dbReference type="ARBA" id="ARBA00023125"/>
    </source>
</evidence>
<dbReference type="InterPro" id="IPR036390">
    <property type="entry name" value="WH_DNA-bd_sf"/>
</dbReference>
<dbReference type="NCBIfam" id="NF003995">
    <property type="entry name" value="PRK05472.2-4"/>
    <property type="match status" value="1"/>
</dbReference>
<dbReference type="NCBIfam" id="NF003996">
    <property type="entry name" value="PRK05472.2-5"/>
    <property type="match status" value="1"/>
</dbReference>
<dbReference type="SUPFAM" id="SSF46785">
    <property type="entry name" value="Winged helix' DNA-binding domain"/>
    <property type="match status" value="1"/>
</dbReference>
<gene>
    <name evidence="7" type="primary">rex</name>
    <name evidence="10" type="ORF">JOF46_001711</name>
</gene>
<evidence type="ECO:0000256" key="3">
    <source>
        <dbReference type="ARBA" id="ARBA00023015"/>
    </source>
</evidence>
<dbReference type="Pfam" id="PF02629">
    <property type="entry name" value="CoA_binding"/>
    <property type="match status" value="1"/>
</dbReference>
<evidence type="ECO:0000256" key="4">
    <source>
        <dbReference type="ARBA" id="ARBA00023027"/>
    </source>
</evidence>
<keyword evidence="2 7" id="KW-0678">Repressor</keyword>
<keyword evidence="1 7" id="KW-0963">Cytoplasm</keyword>
<feature type="compositionally biased region" description="Polar residues" evidence="8">
    <location>
        <begin position="1"/>
        <end position="12"/>
    </location>
</feature>
<dbReference type="InterPro" id="IPR022876">
    <property type="entry name" value="Tscrpt_rep_Rex"/>
</dbReference>
<comment type="function">
    <text evidence="7">Modulates transcription in response to changes in cellular NADH/NAD(+) redox state.</text>
</comment>
<dbReference type="Gene3D" id="1.10.10.10">
    <property type="entry name" value="Winged helix-like DNA-binding domain superfamily/Winged helix DNA-binding domain"/>
    <property type="match status" value="1"/>
</dbReference>
<keyword evidence="11" id="KW-1185">Reference proteome</keyword>
<dbReference type="InterPro" id="IPR009718">
    <property type="entry name" value="Rex_DNA-bd_C_dom"/>
</dbReference>
<comment type="subunit">
    <text evidence="7">Homodimer.</text>
</comment>
<sequence length="258" mass="27021">MNSSKESSQNPMSIEHHPADSDVNVSADGFQIAEDLGPGMEQGQPPTGSLARILPEATLARLTQYLRALNAMQARGAERTSSGVLAAEAGVNPAILRKDLSLLGSYGTRGVGYVVTELTEHISKAMGLMQHWRVAIIGAGNLGRALSGYGGFRSRGFEIVALLDSAPEVIGTAVGDLEVQDIADLDQILEATDANIAVLSVPGAAAQDLCDKLVGRGVRSILSFAPVVLQVPSGVNLRKVDLATELQILAYHAQNLGS</sequence>
<dbReference type="InterPro" id="IPR036388">
    <property type="entry name" value="WH-like_DNA-bd_sf"/>
</dbReference>
<evidence type="ECO:0000313" key="10">
    <source>
        <dbReference type="EMBL" id="MBP2373799.1"/>
    </source>
</evidence>
<feature type="region of interest" description="Disordered" evidence="8">
    <location>
        <begin position="1"/>
        <end position="23"/>
    </location>
</feature>
<keyword evidence="4 7" id="KW-0520">NAD</keyword>
<feature type="binding site" evidence="7">
    <location>
        <begin position="138"/>
        <end position="143"/>
    </location>
    <ligand>
        <name>NAD(+)</name>
        <dbReference type="ChEBI" id="CHEBI:57540"/>
    </ligand>
</feature>
<dbReference type="SUPFAM" id="SSF51735">
    <property type="entry name" value="NAD(P)-binding Rossmann-fold domains"/>
    <property type="match status" value="1"/>
</dbReference>
<name>A0ABS4WC63_9MICC</name>
<evidence type="ECO:0000256" key="1">
    <source>
        <dbReference type="ARBA" id="ARBA00022490"/>
    </source>
</evidence>
<keyword evidence="5 7" id="KW-0238">DNA-binding</keyword>
<dbReference type="PANTHER" id="PTHR35786">
    <property type="entry name" value="REDOX-SENSING TRANSCRIPTIONAL REPRESSOR REX"/>
    <property type="match status" value="1"/>
</dbReference>
<dbReference type="Gene3D" id="3.40.50.720">
    <property type="entry name" value="NAD(P)-binding Rossmann-like Domain"/>
    <property type="match status" value="1"/>
</dbReference>
<evidence type="ECO:0000256" key="7">
    <source>
        <dbReference type="HAMAP-Rule" id="MF_01131"/>
    </source>
</evidence>
<accession>A0ABS4WC63</accession>
<dbReference type="Pfam" id="PF06971">
    <property type="entry name" value="Put_DNA-bind_N"/>
    <property type="match status" value="1"/>
</dbReference>
<dbReference type="PANTHER" id="PTHR35786:SF1">
    <property type="entry name" value="REDOX-SENSING TRANSCRIPTIONAL REPRESSOR REX 1"/>
    <property type="match status" value="1"/>
</dbReference>
<protein>
    <recommendedName>
        <fullName evidence="7">Redox-sensing transcriptional repressor Rex</fullName>
    </recommendedName>
</protein>
<dbReference type="NCBIfam" id="NF003993">
    <property type="entry name" value="PRK05472.2-2"/>
    <property type="match status" value="1"/>
</dbReference>
<dbReference type="SMART" id="SM00881">
    <property type="entry name" value="CoA_binding"/>
    <property type="match status" value="1"/>
</dbReference>
<comment type="similarity">
    <text evidence="7">Belongs to the transcriptional regulatory Rex family.</text>
</comment>
<dbReference type="Proteomes" id="UP000766570">
    <property type="component" value="Unassembled WGS sequence"/>
</dbReference>
<comment type="caution">
    <text evidence="10">The sequence shown here is derived from an EMBL/GenBank/DDBJ whole genome shotgun (WGS) entry which is preliminary data.</text>
</comment>
<feature type="DNA-binding region" description="H-T-H motif" evidence="7">
    <location>
        <begin position="64"/>
        <end position="103"/>
    </location>
</feature>